<dbReference type="EMBL" id="BMMK01000002">
    <property type="protein sequence ID" value="GGM39974.1"/>
    <property type="molecule type" value="Genomic_DNA"/>
</dbReference>
<dbReference type="Gene3D" id="3.40.630.30">
    <property type="match status" value="1"/>
</dbReference>
<feature type="domain" description="N-acetyltransferase" evidence="1">
    <location>
        <begin position="48"/>
        <end position="177"/>
    </location>
</feature>
<organism evidence="2 3">
    <name type="scientific">Longimycelium tulufanense</name>
    <dbReference type="NCBI Taxonomy" id="907463"/>
    <lineage>
        <taxon>Bacteria</taxon>
        <taxon>Bacillati</taxon>
        <taxon>Actinomycetota</taxon>
        <taxon>Actinomycetes</taxon>
        <taxon>Pseudonocardiales</taxon>
        <taxon>Pseudonocardiaceae</taxon>
        <taxon>Longimycelium</taxon>
    </lineage>
</organism>
<dbReference type="PROSITE" id="PS51186">
    <property type="entry name" value="GNAT"/>
    <property type="match status" value="1"/>
</dbReference>
<evidence type="ECO:0000259" key="1">
    <source>
        <dbReference type="PROSITE" id="PS51186"/>
    </source>
</evidence>
<proteinExistence type="predicted"/>
<dbReference type="InterPro" id="IPR016181">
    <property type="entry name" value="Acyl_CoA_acyltransferase"/>
</dbReference>
<dbReference type="Pfam" id="PF00583">
    <property type="entry name" value="Acetyltransf_1"/>
    <property type="match status" value="1"/>
</dbReference>
<dbReference type="CDD" id="cd04301">
    <property type="entry name" value="NAT_SF"/>
    <property type="match status" value="1"/>
</dbReference>
<keyword evidence="3" id="KW-1185">Reference proteome</keyword>
<dbReference type="Proteomes" id="UP000637578">
    <property type="component" value="Unassembled WGS sequence"/>
</dbReference>
<sequence>MADRKGGGQAGGVGAKIATYLEMTSPDQLRPADPVAGLALEPVAATNPLVRRLHDRIAMPHGWSSLAWSPRRWAEWLATAGWHWVVRVDGQDAGLVSMEERGEGEVAIAVFGLVPEFVGRGYGGYALTLAVRKAWNLPITPPARRIWLHTSTADHPHALPNYRRRGFRPYRTEIEPA</sequence>
<evidence type="ECO:0000313" key="2">
    <source>
        <dbReference type="EMBL" id="GGM39974.1"/>
    </source>
</evidence>
<protein>
    <submittedName>
        <fullName evidence="2">N-acetyltransferase</fullName>
    </submittedName>
</protein>
<dbReference type="InterPro" id="IPR000182">
    <property type="entry name" value="GNAT_dom"/>
</dbReference>
<dbReference type="SUPFAM" id="SSF55729">
    <property type="entry name" value="Acyl-CoA N-acyltransferases (Nat)"/>
    <property type="match status" value="1"/>
</dbReference>
<accession>A0A8J3CAQ0</accession>
<reference evidence="2" key="1">
    <citation type="journal article" date="2014" name="Int. J. Syst. Evol. Microbiol.">
        <title>Complete genome sequence of Corynebacterium casei LMG S-19264T (=DSM 44701T), isolated from a smear-ripened cheese.</title>
        <authorList>
            <consortium name="US DOE Joint Genome Institute (JGI-PGF)"/>
            <person name="Walter F."/>
            <person name="Albersmeier A."/>
            <person name="Kalinowski J."/>
            <person name="Ruckert C."/>
        </authorList>
    </citation>
    <scope>NUCLEOTIDE SEQUENCE</scope>
    <source>
        <strain evidence="2">CGMCC 4.5737</strain>
    </source>
</reference>
<dbReference type="AlphaFoldDB" id="A0A8J3CAQ0"/>
<evidence type="ECO:0000313" key="3">
    <source>
        <dbReference type="Proteomes" id="UP000637578"/>
    </source>
</evidence>
<gene>
    <name evidence="2" type="ORF">GCM10012275_08610</name>
</gene>
<dbReference type="GO" id="GO:0016747">
    <property type="term" value="F:acyltransferase activity, transferring groups other than amino-acyl groups"/>
    <property type="evidence" value="ECO:0007669"/>
    <property type="project" value="InterPro"/>
</dbReference>
<comment type="caution">
    <text evidence="2">The sequence shown here is derived from an EMBL/GenBank/DDBJ whole genome shotgun (WGS) entry which is preliminary data.</text>
</comment>
<reference evidence="2" key="2">
    <citation type="submission" date="2020-09" db="EMBL/GenBank/DDBJ databases">
        <authorList>
            <person name="Sun Q."/>
            <person name="Zhou Y."/>
        </authorList>
    </citation>
    <scope>NUCLEOTIDE SEQUENCE</scope>
    <source>
        <strain evidence="2">CGMCC 4.5737</strain>
    </source>
</reference>
<name>A0A8J3CAQ0_9PSEU</name>